<comment type="caution">
    <text evidence="2">The sequence shown here is derived from an EMBL/GenBank/DDBJ whole genome shotgun (WGS) entry which is preliminary data.</text>
</comment>
<keyword evidence="1" id="KW-0472">Membrane</keyword>
<keyword evidence="1" id="KW-1133">Transmembrane helix</keyword>
<feature type="transmembrane region" description="Helical" evidence="1">
    <location>
        <begin position="61"/>
        <end position="80"/>
    </location>
</feature>
<gene>
    <name evidence="2" type="ORF">CVV68_19860</name>
</gene>
<name>A0A2V5L4H2_9MICC</name>
<organism evidence="2 3">
    <name type="scientific">Arthrobacter livingstonensis</name>
    <dbReference type="NCBI Taxonomy" id="670078"/>
    <lineage>
        <taxon>Bacteria</taxon>
        <taxon>Bacillati</taxon>
        <taxon>Actinomycetota</taxon>
        <taxon>Actinomycetes</taxon>
        <taxon>Micrococcales</taxon>
        <taxon>Micrococcaceae</taxon>
        <taxon>Arthrobacter</taxon>
    </lineage>
</organism>
<reference evidence="2 3" key="1">
    <citation type="submission" date="2018-05" db="EMBL/GenBank/DDBJ databases">
        <title>Genetic diversity of glacier-inhabiting Cryobacterium bacteria in China and description of Cryobacterium mengkeensis sp. nov. and Arthrobacter glacialis sp. nov.</title>
        <authorList>
            <person name="Liu Q."/>
            <person name="Xin Y.-H."/>
        </authorList>
    </citation>
    <scope>NUCLEOTIDE SEQUENCE [LARGE SCALE GENOMIC DNA]</scope>
    <source>
        <strain evidence="2 3">LI2</strain>
    </source>
</reference>
<proteinExistence type="predicted"/>
<dbReference type="AlphaFoldDB" id="A0A2V5L4H2"/>
<evidence type="ECO:0000256" key="1">
    <source>
        <dbReference type="SAM" id="Phobius"/>
    </source>
</evidence>
<accession>A0A2V5L4H2</accession>
<dbReference type="EMBL" id="QJVD01000032">
    <property type="protein sequence ID" value="PYI65024.1"/>
    <property type="molecule type" value="Genomic_DNA"/>
</dbReference>
<feature type="transmembrane region" description="Helical" evidence="1">
    <location>
        <begin position="14"/>
        <end position="34"/>
    </location>
</feature>
<protein>
    <submittedName>
        <fullName evidence="2">Uncharacterized protein</fullName>
    </submittedName>
</protein>
<sequence>MCYLYIYIVDNQSLSLLLPIVVGVLLLVVAGWVLQDARSHERQHRPVTVTVLGLTVESSSVWAALCLVLFAFAFPLYLVARRSGN</sequence>
<dbReference type="Proteomes" id="UP000247832">
    <property type="component" value="Unassembled WGS sequence"/>
</dbReference>
<keyword evidence="1" id="KW-0812">Transmembrane</keyword>
<keyword evidence="3" id="KW-1185">Reference proteome</keyword>
<evidence type="ECO:0000313" key="2">
    <source>
        <dbReference type="EMBL" id="PYI65024.1"/>
    </source>
</evidence>
<evidence type="ECO:0000313" key="3">
    <source>
        <dbReference type="Proteomes" id="UP000247832"/>
    </source>
</evidence>